<feature type="compositionally biased region" description="Basic and acidic residues" evidence="1">
    <location>
        <begin position="205"/>
        <end position="216"/>
    </location>
</feature>
<protein>
    <submittedName>
        <fullName evidence="2">Uncharacterized protein</fullName>
    </submittedName>
</protein>
<organism evidence="2 3">
    <name type="scientific">Glycocaulis albus</name>
    <dbReference type="NCBI Taxonomy" id="1382801"/>
    <lineage>
        <taxon>Bacteria</taxon>
        <taxon>Pseudomonadati</taxon>
        <taxon>Pseudomonadota</taxon>
        <taxon>Alphaproteobacteria</taxon>
        <taxon>Maricaulales</taxon>
        <taxon>Maricaulaceae</taxon>
        <taxon>Glycocaulis</taxon>
    </lineage>
</organism>
<sequence>MPIVTEVEVKSLLTPFHDKIRTVFEGARAEVAVMEAFRRGQGMRDYRYPRTLADSIYDAMANLVGDVFDDENDVSVIFEPQSFKVLFYPRGEQPILARFKKGDEEGRGQNHLTQTVIAFTDPEQCLPGFPKDAACIDITYASDELGTKIEKVLVVYRDGDRVLWSYSISDIGSEMRDSGNVLPFAPIGDRPDSDDQLGALVLPKASDEAEKEPSGE</sequence>
<comment type="caution">
    <text evidence="2">The sequence shown here is derived from an EMBL/GenBank/DDBJ whole genome shotgun (WGS) entry which is preliminary data.</text>
</comment>
<dbReference type="RefSeq" id="WP_188451787.1">
    <property type="nucleotide sequence ID" value="NZ_BMFS01000005.1"/>
</dbReference>
<reference evidence="3" key="1">
    <citation type="journal article" date="2019" name="Int. J. Syst. Evol. Microbiol.">
        <title>The Global Catalogue of Microorganisms (GCM) 10K type strain sequencing project: providing services to taxonomists for standard genome sequencing and annotation.</title>
        <authorList>
            <consortium name="The Broad Institute Genomics Platform"/>
            <consortium name="The Broad Institute Genome Sequencing Center for Infectious Disease"/>
            <person name="Wu L."/>
            <person name="Ma J."/>
        </authorList>
    </citation>
    <scope>NUCLEOTIDE SEQUENCE [LARGE SCALE GENOMIC DNA]</scope>
    <source>
        <strain evidence="3">CGMCC 1.12766</strain>
    </source>
</reference>
<proteinExistence type="predicted"/>
<feature type="region of interest" description="Disordered" evidence="1">
    <location>
        <begin position="186"/>
        <end position="216"/>
    </location>
</feature>
<evidence type="ECO:0000313" key="3">
    <source>
        <dbReference type="Proteomes" id="UP000648722"/>
    </source>
</evidence>
<dbReference type="Proteomes" id="UP000648722">
    <property type="component" value="Unassembled WGS sequence"/>
</dbReference>
<evidence type="ECO:0000256" key="1">
    <source>
        <dbReference type="SAM" id="MobiDB-lite"/>
    </source>
</evidence>
<evidence type="ECO:0000313" key="2">
    <source>
        <dbReference type="EMBL" id="GGG98799.1"/>
    </source>
</evidence>
<keyword evidence="3" id="KW-1185">Reference proteome</keyword>
<gene>
    <name evidence="2" type="ORF">GCM10007420_13250</name>
</gene>
<accession>A0ABQ1XNG4</accession>
<dbReference type="EMBL" id="BMFS01000005">
    <property type="protein sequence ID" value="GGG98799.1"/>
    <property type="molecule type" value="Genomic_DNA"/>
</dbReference>
<name>A0ABQ1XNG4_9PROT</name>